<dbReference type="Proteomes" id="UP000032024">
    <property type="component" value="Chromosome"/>
</dbReference>
<sequence>MGPDPAFFMAEYAVAQMAAMKDISVGGWEGPLFVFHAMMKDISEGGRGVPFVFHNLGKEHFCGRAGSFCLSCL</sequence>
<evidence type="ECO:0000313" key="1">
    <source>
        <dbReference type="EMBL" id="AJO24545.1"/>
    </source>
</evidence>
<name>A0AAN0TAD2_HEYCO</name>
<proteinExistence type="predicted"/>
<evidence type="ECO:0000313" key="2">
    <source>
        <dbReference type="Proteomes" id="UP000032024"/>
    </source>
</evidence>
<keyword evidence="2" id="KW-1185">Reference proteome</keyword>
<dbReference type="EMBL" id="CP010525">
    <property type="protein sequence ID" value="AJO24545.1"/>
    <property type="molecule type" value="Genomic_DNA"/>
</dbReference>
<accession>A0AAN0TAD2</accession>
<organism evidence="1 2">
    <name type="scientific">Heyndrickxia coagulans</name>
    <name type="common">Weizmannia coagulans</name>
    <dbReference type="NCBI Taxonomy" id="1398"/>
    <lineage>
        <taxon>Bacteria</taxon>
        <taxon>Bacillati</taxon>
        <taxon>Bacillota</taxon>
        <taxon>Bacilli</taxon>
        <taxon>Bacillales</taxon>
        <taxon>Bacillaceae</taxon>
        <taxon>Heyndrickxia</taxon>
    </lineage>
</organism>
<gene>
    <name evidence="1" type="ORF">SB48_HM08orf05963</name>
</gene>
<reference evidence="2" key="1">
    <citation type="submission" date="2015-01" db="EMBL/GenBank/DDBJ databases">
        <title>Comparative genome analysis of Bacillus coagulans HM-08, Clostridium butyricum HM-68, Bacillus subtilis HM-66 and Bacillus paralicheniformis BL-09.</title>
        <authorList>
            <person name="Zhang H."/>
        </authorList>
    </citation>
    <scope>NUCLEOTIDE SEQUENCE [LARGE SCALE GENOMIC DNA]</scope>
    <source>
        <strain evidence="2">HM-08</strain>
    </source>
</reference>
<dbReference type="AlphaFoldDB" id="A0AAN0TAD2"/>
<protein>
    <submittedName>
        <fullName evidence="1">Uncharacterized protein</fullName>
    </submittedName>
</protein>